<feature type="transmembrane region" description="Helical" evidence="9">
    <location>
        <begin position="95"/>
        <end position="114"/>
    </location>
</feature>
<evidence type="ECO:0000256" key="5">
    <source>
        <dbReference type="ARBA" id="ARBA00022519"/>
    </source>
</evidence>
<comment type="subcellular location">
    <subcellularLocation>
        <location evidence="1">Cell inner membrane</location>
        <topology evidence="1">Multi-pass membrane protein</topology>
    </subcellularLocation>
    <subcellularLocation>
        <location evidence="9">Cell membrane</location>
        <topology evidence="9">Multi-pass membrane protein</topology>
    </subcellularLocation>
</comment>
<feature type="domain" description="ABC transmembrane type-2" evidence="10">
    <location>
        <begin position="60"/>
        <end position="280"/>
    </location>
</feature>
<evidence type="ECO:0000256" key="9">
    <source>
        <dbReference type="RuleBase" id="RU361157"/>
    </source>
</evidence>
<name>A0A9D5JSH4_9BACT</name>
<dbReference type="AlphaFoldDB" id="A0A9D5JSH4"/>
<evidence type="ECO:0000313" key="12">
    <source>
        <dbReference type="Proteomes" id="UP000649604"/>
    </source>
</evidence>
<keyword evidence="4 9" id="KW-1003">Cell membrane</keyword>
<keyword evidence="7 9" id="KW-1133">Transmembrane helix</keyword>
<reference evidence="11" key="1">
    <citation type="submission" date="2019-11" db="EMBL/GenBank/DDBJ databases">
        <title>Microbial mats filling the niche in hypersaline microbial mats.</title>
        <authorList>
            <person name="Wong H.L."/>
            <person name="Macleod F.I."/>
            <person name="White R.A. III"/>
            <person name="Burns B.P."/>
        </authorList>
    </citation>
    <scope>NUCLEOTIDE SEQUENCE</scope>
    <source>
        <strain evidence="11">Rbin_158</strain>
    </source>
</reference>
<dbReference type="GO" id="GO:0005886">
    <property type="term" value="C:plasma membrane"/>
    <property type="evidence" value="ECO:0007669"/>
    <property type="project" value="UniProtKB-SubCell"/>
</dbReference>
<evidence type="ECO:0000256" key="6">
    <source>
        <dbReference type="ARBA" id="ARBA00022692"/>
    </source>
</evidence>
<evidence type="ECO:0000256" key="8">
    <source>
        <dbReference type="ARBA" id="ARBA00023136"/>
    </source>
</evidence>
<sequence length="288" mass="32969">MKRNTKADQNATQSPPPPTLIIQPTKGWGKLALHEVWEYRDLWYFLLWRDIKGRYKQMALGPLWIILRPLLNMVLFTLIFGIVAKLPSDGVPYPIFTYTALLPWTFFSTAMMAAANSLLQHRHLIAKVYFPRLIVPLVAVISSLIDFSISFVILLGMMLFYGYGVSWKLATLPVFLLIAALTALTVGLWSASWIVHYHDVNEILTYLVRGWMYLTPVVYAISIVPERWRPLYRLNPMTNVIEGFRWALLGTGQAPDAMMWLSAGLVIPFLILGAFYFRRTERTIVDSA</sequence>
<evidence type="ECO:0000313" key="11">
    <source>
        <dbReference type="EMBL" id="MBD3323182.1"/>
    </source>
</evidence>
<evidence type="ECO:0000256" key="1">
    <source>
        <dbReference type="ARBA" id="ARBA00004429"/>
    </source>
</evidence>
<proteinExistence type="inferred from homology"/>
<dbReference type="Proteomes" id="UP000649604">
    <property type="component" value="Unassembled WGS sequence"/>
</dbReference>
<dbReference type="GO" id="GO:0140359">
    <property type="term" value="F:ABC-type transporter activity"/>
    <property type="evidence" value="ECO:0007669"/>
    <property type="project" value="InterPro"/>
</dbReference>
<accession>A0A9D5JSH4</accession>
<keyword evidence="3 9" id="KW-0813">Transport</keyword>
<evidence type="ECO:0000256" key="4">
    <source>
        <dbReference type="ARBA" id="ARBA00022475"/>
    </source>
</evidence>
<evidence type="ECO:0000259" key="10">
    <source>
        <dbReference type="PROSITE" id="PS51012"/>
    </source>
</evidence>
<dbReference type="GO" id="GO:0015920">
    <property type="term" value="P:lipopolysaccharide transport"/>
    <property type="evidence" value="ECO:0007669"/>
    <property type="project" value="TreeGrafter"/>
</dbReference>
<feature type="transmembrane region" description="Helical" evidence="9">
    <location>
        <begin position="59"/>
        <end position="83"/>
    </location>
</feature>
<dbReference type="InterPro" id="IPR047817">
    <property type="entry name" value="ABC2_TM_bact-type"/>
</dbReference>
<dbReference type="Pfam" id="PF01061">
    <property type="entry name" value="ABC2_membrane"/>
    <property type="match status" value="1"/>
</dbReference>
<feature type="transmembrane region" description="Helical" evidence="9">
    <location>
        <begin position="203"/>
        <end position="224"/>
    </location>
</feature>
<comment type="similarity">
    <text evidence="2 9">Belongs to the ABC-2 integral membrane protein family.</text>
</comment>
<dbReference type="EMBL" id="WJJP01000036">
    <property type="protein sequence ID" value="MBD3323182.1"/>
    <property type="molecule type" value="Genomic_DNA"/>
</dbReference>
<feature type="transmembrane region" description="Helical" evidence="9">
    <location>
        <begin position="257"/>
        <end position="277"/>
    </location>
</feature>
<feature type="transmembrane region" description="Helical" evidence="9">
    <location>
        <begin position="134"/>
        <end position="163"/>
    </location>
</feature>
<comment type="caution">
    <text evidence="11">The sequence shown here is derived from an EMBL/GenBank/DDBJ whole genome shotgun (WGS) entry which is preliminary data.</text>
</comment>
<feature type="transmembrane region" description="Helical" evidence="9">
    <location>
        <begin position="169"/>
        <end position="191"/>
    </location>
</feature>
<organism evidence="11 12">
    <name type="scientific">candidate division KSB3 bacterium</name>
    <dbReference type="NCBI Taxonomy" id="2044937"/>
    <lineage>
        <taxon>Bacteria</taxon>
        <taxon>candidate division KSB3</taxon>
    </lineage>
</organism>
<dbReference type="PROSITE" id="PS51012">
    <property type="entry name" value="ABC_TM2"/>
    <property type="match status" value="1"/>
</dbReference>
<dbReference type="PANTHER" id="PTHR30413:SF8">
    <property type="entry name" value="TRANSPORT PERMEASE PROTEIN"/>
    <property type="match status" value="1"/>
</dbReference>
<protein>
    <recommendedName>
        <fullName evidence="9">Transport permease protein</fullName>
    </recommendedName>
</protein>
<keyword evidence="6 9" id="KW-0812">Transmembrane</keyword>
<dbReference type="PANTHER" id="PTHR30413">
    <property type="entry name" value="INNER MEMBRANE TRANSPORT PERMEASE"/>
    <property type="match status" value="1"/>
</dbReference>
<keyword evidence="8 9" id="KW-0472">Membrane</keyword>
<gene>
    <name evidence="11" type="ORF">GF339_01275</name>
</gene>
<keyword evidence="5" id="KW-0997">Cell inner membrane</keyword>
<dbReference type="InterPro" id="IPR013525">
    <property type="entry name" value="ABC2_TM"/>
</dbReference>
<evidence type="ECO:0000256" key="2">
    <source>
        <dbReference type="ARBA" id="ARBA00007783"/>
    </source>
</evidence>
<evidence type="ECO:0000256" key="7">
    <source>
        <dbReference type="ARBA" id="ARBA00022989"/>
    </source>
</evidence>
<evidence type="ECO:0000256" key="3">
    <source>
        <dbReference type="ARBA" id="ARBA00022448"/>
    </source>
</evidence>